<dbReference type="EC" id="2.1.1.80" evidence="2"/>
<evidence type="ECO:0000256" key="3">
    <source>
        <dbReference type="ARBA" id="ARBA00022603"/>
    </source>
</evidence>
<accession>A0AAJ2BJE8</accession>
<evidence type="ECO:0000313" key="8">
    <source>
        <dbReference type="Proteomes" id="UP001268036"/>
    </source>
</evidence>
<dbReference type="InterPro" id="IPR036804">
    <property type="entry name" value="CheR_N_sf"/>
</dbReference>
<dbReference type="EMBL" id="JAVJAF010000001">
    <property type="protein sequence ID" value="MDR6233717.1"/>
    <property type="molecule type" value="Genomic_DNA"/>
</dbReference>
<evidence type="ECO:0000256" key="5">
    <source>
        <dbReference type="ARBA" id="ARBA00022691"/>
    </source>
</evidence>
<dbReference type="PRINTS" id="PR00996">
    <property type="entry name" value="CHERMTFRASE"/>
</dbReference>
<organism evidence="7 8">
    <name type="scientific">Pseudomonas oryzihabitans</name>
    <dbReference type="NCBI Taxonomy" id="47885"/>
    <lineage>
        <taxon>Bacteria</taxon>
        <taxon>Pseudomonadati</taxon>
        <taxon>Pseudomonadota</taxon>
        <taxon>Gammaproteobacteria</taxon>
        <taxon>Pseudomonadales</taxon>
        <taxon>Pseudomonadaceae</taxon>
        <taxon>Pseudomonas</taxon>
    </lineage>
</organism>
<proteinExistence type="predicted"/>
<dbReference type="InterPro" id="IPR000780">
    <property type="entry name" value="CheR_MeTrfase"/>
</dbReference>
<evidence type="ECO:0000256" key="2">
    <source>
        <dbReference type="ARBA" id="ARBA00012534"/>
    </source>
</evidence>
<evidence type="ECO:0000256" key="4">
    <source>
        <dbReference type="ARBA" id="ARBA00022679"/>
    </source>
</evidence>
<evidence type="ECO:0000259" key="6">
    <source>
        <dbReference type="PROSITE" id="PS50123"/>
    </source>
</evidence>
<dbReference type="SUPFAM" id="SSF53335">
    <property type="entry name" value="S-adenosyl-L-methionine-dependent methyltransferases"/>
    <property type="match status" value="1"/>
</dbReference>
<dbReference type="PANTHER" id="PTHR24422:SF19">
    <property type="entry name" value="CHEMOTAXIS PROTEIN METHYLTRANSFERASE"/>
    <property type="match status" value="1"/>
</dbReference>
<reference evidence="7" key="1">
    <citation type="submission" date="2023-08" db="EMBL/GenBank/DDBJ databases">
        <title>Functional and genomic diversity of the sorghum phyllosphere microbiome.</title>
        <authorList>
            <person name="Shade A."/>
        </authorList>
    </citation>
    <scope>NUCLEOTIDE SEQUENCE</scope>
    <source>
        <strain evidence="7">SORGH_AS_0201</strain>
    </source>
</reference>
<dbReference type="PROSITE" id="PS50123">
    <property type="entry name" value="CHER"/>
    <property type="match status" value="1"/>
</dbReference>
<comment type="caution">
    <text evidence="7">The sequence shown here is derived from an EMBL/GenBank/DDBJ whole genome shotgun (WGS) entry which is preliminary data.</text>
</comment>
<dbReference type="InterPro" id="IPR022642">
    <property type="entry name" value="CheR_C"/>
</dbReference>
<keyword evidence="5" id="KW-0949">S-adenosyl-L-methionine</keyword>
<name>A0AAJ2BJE8_9PSED</name>
<dbReference type="PANTHER" id="PTHR24422">
    <property type="entry name" value="CHEMOTAXIS PROTEIN METHYLTRANSFERASE"/>
    <property type="match status" value="1"/>
</dbReference>
<dbReference type="Pfam" id="PF03705">
    <property type="entry name" value="CheR_N"/>
    <property type="match status" value="1"/>
</dbReference>
<dbReference type="SUPFAM" id="SSF47757">
    <property type="entry name" value="Chemotaxis receptor methyltransferase CheR, N-terminal domain"/>
    <property type="match status" value="1"/>
</dbReference>
<comment type="catalytic activity">
    <reaction evidence="1">
        <text>L-glutamyl-[protein] + S-adenosyl-L-methionine = [protein]-L-glutamate 5-O-methyl ester + S-adenosyl-L-homocysteine</text>
        <dbReference type="Rhea" id="RHEA:24452"/>
        <dbReference type="Rhea" id="RHEA-COMP:10208"/>
        <dbReference type="Rhea" id="RHEA-COMP:10311"/>
        <dbReference type="ChEBI" id="CHEBI:29973"/>
        <dbReference type="ChEBI" id="CHEBI:57856"/>
        <dbReference type="ChEBI" id="CHEBI:59789"/>
        <dbReference type="ChEBI" id="CHEBI:82795"/>
        <dbReference type="EC" id="2.1.1.80"/>
    </reaction>
</comment>
<dbReference type="GO" id="GO:0032259">
    <property type="term" value="P:methylation"/>
    <property type="evidence" value="ECO:0007669"/>
    <property type="project" value="UniProtKB-KW"/>
</dbReference>
<feature type="domain" description="CheR-type methyltransferase" evidence="6">
    <location>
        <begin position="8"/>
        <end position="287"/>
    </location>
</feature>
<dbReference type="InterPro" id="IPR050903">
    <property type="entry name" value="Bact_Chemotaxis_MeTrfase"/>
</dbReference>
<dbReference type="SMART" id="SM00138">
    <property type="entry name" value="MeTrc"/>
    <property type="match status" value="1"/>
</dbReference>
<dbReference type="Gene3D" id="3.40.50.150">
    <property type="entry name" value="Vaccinia Virus protein VP39"/>
    <property type="match status" value="1"/>
</dbReference>
<dbReference type="Gene3D" id="1.10.155.10">
    <property type="entry name" value="Chemotaxis receptor methyltransferase CheR, N-terminal domain"/>
    <property type="match status" value="1"/>
</dbReference>
<evidence type="ECO:0000256" key="1">
    <source>
        <dbReference type="ARBA" id="ARBA00001541"/>
    </source>
</evidence>
<dbReference type="Proteomes" id="UP001268036">
    <property type="component" value="Unassembled WGS sequence"/>
</dbReference>
<sequence length="290" mass="32938">MERESSWALCRAPELPDADFQRWRELLESRAGMVLDDRQRSFLQIHLAARMRELEISDYDGYYRIVCGGVSGRIEWVRLLDRLTIQATRFFRHPPSFALLEAYVSEFAQAAGGSSLALWSLGCSSGEEAFSMAISTAEVLSRQGHPMTFALTGTDISSEALRQARQGTFSRQRLDGVPVPLRERYFRAREDGTFEICSRLADRLCFARLNVLELSKAPLQGFNVIFCQNLLIYFRRWLRRDLLNQLVQRLAPGGLLVLGVGEVSNWSHPQLIPVEHPEVLAFTRQADCPA</sequence>
<dbReference type="AlphaFoldDB" id="A0AAJ2BJE8"/>
<evidence type="ECO:0000313" key="7">
    <source>
        <dbReference type="EMBL" id="MDR6233717.1"/>
    </source>
</evidence>
<keyword evidence="3" id="KW-0489">Methyltransferase</keyword>
<protein>
    <recommendedName>
        <fullName evidence="2">protein-glutamate O-methyltransferase</fullName>
        <ecNumber evidence="2">2.1.1.80</ecNumber>
    </recommendedName>
</protein>
<dbReference type="GO" id="GO:0008983">
    <property type="term" value="F:protein-glutamate O-methyltransferase activity"/>
    <property type="evidence" value="ECO:0007669"/>
    <property type="project" value="UniProtKB-EC"/>
</dbReference>
<dbReference type="InterPro" id="IPR029063">
    <property type="entry name" value="SAM-dependent_MTases_sf"/>
</dbReference>
<dbReference type="Pfam" id="PF01739">
    <property type="entry name" value="CheR"/>
    <property type="match status" value="1"/>
</dbReference>
<gene>
    <name evidence="7" type="ORF">QE440_001458</name>
</gene>
<dbReference type="InterPro" id="IPR022641">
    <property type="entry name" value="CheR_N"/>
</dbReference>
<keyword evidence="4" id="KW-0808">Transferase</keyword>